<feature type="transmembrane region" description="Helical" evidence="2">
    <location>
        <begin position="404"/>
        <end position="425"/>
    </location>
</feature>
<keyword evidence="1" id="KW-0677">Repeat</keyword>
<dbReference type="OrthoDB" id="159063at2"/>
<feature type="domain" description="Periplasmic copper-binding protein NosD beta helix" evidence="4">
    <location>
        <begin position="149"/>
        <end position="327"/>
    </location>
</feature>
<evidence type="ECO:0000256" key="1">
    <source>
        <dbReference type="ARBA" id="ARBA00022737"/>
    </source>
</evidence>
<dbReference type="SMART" id="SM00710">
    <property type="entry name" value="PbH1"/>
    <property type="match status" value="8"/>
</dbReference>
<feature type="signal peptide" evidence="3">
    <location>
        <begin position="1"/>
        <end position="28"/>
    </location>
</feature>
<dbReference type="InterPro" id="IPR051550">
    <property type="entry name" value="SCF-Subunits/Alg-Epimerases"/>
</dbReference>
<dbReference type="PANTHER" id="PTHR22990">
    <property type="entry name" value="F-BOX ONLY PROTEIN"/>
    <property type="match status" value="1"/>
</dbReference>
<reference evidence="5 6" key="1">
    <citation type="submission" date="2014-11" db="EMBL/GenBank/DDBJ databases">
        <title>Genome sequence and analysis of novel Kurthia sp.</title>
        <authorList>
            <person name="Lawson J.N."/>
            <person name="Gonzalez J.E."/>
            <person name="Rinauldi L."/>
            <person name="Xuan Z."/>
            <person name="Firman A."/>
            <person name="Shaddox L."/>
            <person name="Trudeau A."/>
            <person name="Shah S."/>
            <person name="Reiman D."/>
        </authorList>
    </citation>
    <scope>NUCLEOTIDE SEQUENCE [LARGE SCALE GENOMIC DNA]</scope>
    <source>
        <strain evidence="5 6">3B1D</strain>
    </source>
</reference>
<dbReference type="InterPro" id="IPR011050">
    <property type="entry name" value="Pectin_lyase_fold/virulence"/>
</dbReference>
<dbReference type="AlphaFoldDB" id="A0A433RWX0"/>
<evidence type="ECO:0000313" key="5">
    <source>
        <dbReference type="EMBL" id="RUS57796.1"/>
    </source>
</evidence>
<proteinExistence type="predicted"/>
<evidence type="ECO:0000256" key="3">
    <source>
        <dbReference type="SAM" id="SignalP"/>
    </source>
</evidence>
<comment type="caution">
    <text evidence="5">The sequence shown here is derived from an EMBL/GenBank/DDBJ whole genome shotgun (WGS) entry which is preliminary data.</text>
</comment>
<keyword evidence="3" id="KW-0732">Signal</keyword>
<gene>
    <name evidence="5" type="ORF">QI30_03705</name>
</gene>
<dbReference type="InterPro" id="IPR007742">
    <property type="entry name" value="NosD_dom"/>
</dbReference>
<dbReference type="Gene3D" id="2.160.20.10">
    <property type="entry name" value="Single-stranded right-handed beta-helix, Pectin lyase-like"/>
    <property type="match status" value="2"/>
</dbReference>
<keyword evidence="6" id="KW-1185">Reference proteome</keyword>
<evidence type="ECO:0000256" key="2">
    <source>
        <dbReference type="SAM" id="Phobius"/>
    </source>
</evidence>
<dbReference type="EMBL" id="JTFC01000011">
    <property type="protein sequence ID" value="RUS57796.1"/>
    <property type="molecule type" value="Genomic_DNA"/>
</dbReference>
<dbReference type="InterPro" id="IPR012334">
    <property type="entry name" value="Pectin_lyas_fold"/>
</dbReference>
<keyword evidence="2" id="KW-1133">Transmembrane helix</keyword>
<protein>
    <submittedName>
        <fullName evidence="5">Copper-binding protein</fullName>
    </submittedName>
</protein>
<dbReference type="PANTHER" id="PTHR22990:SF15">
    <property type="entry name" value="F-BOX ONLY PROTEIN 10"/>
    <property type="match status" value="1"/>
</dbReference>
<evidence type="ECO:0000259" key="4">
    <source>
        <dbReference type="Pfam" id="PF05048"/>
    </source>
</evidence>
<dbReference type="SUPFAM" id="SSF51126">
    <property type="entry name" value="Pectin lyase-like"/>
    <property type="match status" value="1"/>
</dbReference>
<name>A0A433RWX0_9BACL</name>
<evidence type="ECO:0000313" key="6">
    <source>
        <dbReference type="Proteomes" id="UP000288623"/>
    </source>
</evidence>
<organism evidence="5 6">
    <name type="scientific">Candidatus Kurthia intestinigallinarum</name>
    <dbReference type="NCBI Taxonomy" id="1562256"/>
    <lineage>
        <taxon>Bacteria</taxon>
        <taxon>Bacillati</taxon>
        <taxon>Bacillota</taxon>
        <taxon>Bacilli</taxon>
        <taxon>Bacillales</taxon>
        <taxon>Caryophanaceae</taxon>
        <taxon>Kurthia</taxon>
    </lineage>
</organism>
<dbReference type="Proteomes" id="UP000288623">
    <property type="component" value="Unassembled WGS sequence"/>
</dbReference>
<feature type="chain" id="PRO_5018970865" evidence="3">
    <location>
        <begin position="29"/>
        <end position="431"/>
    </location>
</feature>
<dbReference type="InterPro" id="IPR006626">
    <property type="entry name" value="PbH1"/>
</dbReference>
<sequence length="431" mass="48391">MGDTSLRRLHFWIAFFATLFLFTLSASADTLQQQIDKTPVGGTLTLFSREYMETAVIKKPITIIGGEETLLMSDSDKPVFTIKNAENVTLKGLHFLQSNAAVVVKNSSKIQLDKLEMIQMFSGVQVYDSKDVTIKGLTLKGIDGQFASKGYGLAVFKSSNVTLDHNDVTSVQDAYYLEHTKDVTVTNNIATDSRYGLHFMYADGIKAEHNTLKRNVTGIMLMLAKNASLRYNDISLQWDWNSSGFTLYNAENIVAENNVFSGNRTGVLSQTLKNAQIQHNIFSSNQTAIEFTAADKNNTVTNNDFVGNILNIRSDGSDSRIDKNYYDDYDGNDIDDNGVGDTNYVALQSFGQWMVREPAYQYFIESPAVIMLNQMDKQTNRVETNQLVDSTPMMEPTNAFHKEYAFHLWSFLIGLIMLTGAIFLWRKGVKQ</sequence>
<keyword evidence="2" id="KW-0812">Transmembrane</keyword>
<accession>A0A433RWX0</accession>
<keyword evidence="2" id="KW-0472">Membrane</keyword>
<dbReference type="Pfam" id="PF05048">
    <property type="entry name" value="NosD"/>
    <property type="match status" value="1"/>
</dbReference>